<dbReference type="RefSeq" id="WP_147378289.1">
    <property type="nucleotide sequence ID" value="NZ_QXFI01000033.1"/>
</dbReference>
<dbReference type="InterPro" id="IPR036388">
    <property type="entry name" value="WH-like_DNA-bd_sf"/>
</dbReference>
<organism evidence="1 2">
    <name type="scientific">Flagellimonas pelagia</name>
    <dbReference type="NCBI Taxonomy" id="2306998"/>
    <lineage>
        <taxon>Bacteria</taxon>
        <taxon>Pseudomonadati</taxon>
        <taxon>Bacteroidota</taxon>
        <taxon>Flavobacteriia</taxon>
        <taxon>Flavobacteriales</taxon>
        <taxon>Flavobacteriaceae</taxon>
        <taxon>Flagellimonas</taxon>
    </lineage>
</organism>
<evidence type="ECO:0008006" key="3">
    <source>
        <dbReference type="Google" id="ProtNLM"/>
    </source>
</evidence>
<dbReference type="Proteomes" id="UP000321621">
    <property type="component" value="Unassembled WGS sequence"/>
</dbReference>
<reference evidence="1 2" key="1">
    <citation type="submission" date="2019-07" db="EMBL/GenBank/DDBJ databases">
        <title>Draft genome of two Muricauda strains isolated from deep sea.</title>
        <authorList>
            <person name="Sun C."/>
        </authorList>
    </citation>
    <scope>NUCLEOTIDE SEQUENCE [LARGE SCALE GENOMIC DNA]</scope>
    <source>
        <strain evidence="1 2">72</strain>
    </source>
</reference>
<name>A0ABY3KEX0_9FLAO</name>
<dbReference type="SUPFAM" id="SSF46785">
    <property type="entry name" value="Winged helix' DNA-binding domain"/>
    <property type="match status" value="1"/>
</dbReference>
<accession>A0ABY3KEX0</accession>
<dbReference type="Gene3D" id="1.10.10.10">
    <property type="entry name" value="Winged helix-like DNA-binding domain superfamily/Winged helix DNA-binding domain"/>
    <property type="match status" value="1"/>
</dbReference>
<proteinExistence type="predicted"/>
<dbReference type="EMBL" id="VNWK01000033">
    <property type="protein sequence ID" value="TXJ91999.1"/>
    <property type="molecule type" value="Genomic_DNA"/>
</dbReference>
<keyword evidence="2" id="KW-1185">Reference proteome</keyword>
<evidence type="ECO:0000313" key="1">
    <source>
        <dbReference type="EMBL" id="TXJ91999.1"/>
    </source>
</evidence>
<gene>
    <name evidence="1" type="ORF">FQ017_14255</name>
</gene>
<evidence type="ECO:0000313" key="2">
    <source>
        <dbReference type="Proteomes" id="UP000321621"/>
    </source>
</evidence>
<protein>
    <recommendedName>
        <fullName evidence="3">MarR family transcriptional regulator</fullName>
    </recommendedName>
</protein>
<dbReference type="InterPro" id="IPR036390">
    <property type="entry name" value="WH_DNA-bd_sf"/>
</dbReference>
<comment type="caution">
    <text evidence="1">The sequence shown here is derived from an EMBL/GenBank/DDBJ whole genome shotgun (WGS) entry which is preliminary data.</text>
</comment>
<sequence length="240" mass="27798">MFKTKIYMLDNLQFNFRKEKEGPENDLVNTFLNQYTQNFEKKNYKFKVLKEVYAETGIPDILIVVWEDIDKSGWPPKRNKLDKTDIKILHHISSNGKRGIRFKRILQQLGYSEKSAQKSLKKLVQAELIFFNGMTARIKDFENSFFVREIISIEAKMSDWKNAFKQAQLNENFSSHSYVLLPDKTITENVVSSINGNLGILSQSEDGAKLKVRAKKAKLPGSYFSWIINEYIGRQLASAL</sequence>